<dbReference type="InterPro" id="IPR000953">
    <property type="entry name" value="Chromo/chromo_shadow_dom"/>
</dbReference>
<feature type="compositionally biased region" description="Basic and acidic residues" evidence="3">
    <location>
        <begin position="90"/>
        <end position="103"/>
    </location>
</feature>
<evidence type="ECO:0000256" key="3">
    <source>
        <dbReference type="SAM" id="MobiDB-lite"/>
    </source>
</evidence>
<dbReference type="GO" id="GO:0000122">
    <property type="term" value="P:negative regulation of transcription by RNA polymerase II"/>
    <property type="evidence" value="ECO:0007669"/>
    <property type="project" value="TreeGrafter"/>
</dbReference>
<dbReference type="SMART" id="SM00298">
    <property type="entry name" value="CHROMO"/>
    <property type="match status" value="1"/>
</dbReference>
<dbReference type="InterPro" id="IPR023780">
    <property type="entry name" value="Chromo_domain"/>
</dbReference>
<name>A0A0B6YA60_9EUPU</name>
<dbReference type="CDD" id="cd18627">
    <property type="entry name" value="CD_polycomb_like"/>
    <property type="match status" value="1"/>
</dbReference>
<protein>
    <recommendedName>
        <fullName evidence="4">Chromo domain-containing protein</fullName>
    </recommendedName>
</protein>
<feature type="region of interest" description="Disordered" evidence="3">
    <location>
        <begin position="83"/>
        <end position="103"/>
    </location>
</feature>
<sequence length="455" mass="53094">MELSAFGEQVFQADYIQKKRHRRGKVEYLVKWKGYSIKQSTWEPTENIIDPLLISEFDSKREDWRKKQRLLRKKRKLRLASAENLSDTNDSDHEEHVAIRPSKRRVESRENLWPYLPSDRLPTMWGSPPRALTRQKMKEKLRGCRSIDDHEGDNSRGDDIDDCKKNRTKRLSDMLEKNGNDDEEEEEEEEEEHADEEDNDDDKWSSSDCWEVKSSSIITPSPGECNVLRVHRVRSDVDYVDLEHSPRSDILDSKIFNNNNNNTSTANNNDNINNLSKSSDMIENSNKKMNDNSCVTSNTSLHDLRNHDTSSTHARANIIMVSHQNTNQDELSNDVDDWNFSSDFHHQVNKERRRLEAQILKEDVDREKGNNTSTETNTICSQNTTTNNISTKNELQNYSRPDQYHHKKLHHAKRRHTLESSQKITVTDVDHNQIKVTFLESDSLNGFFRPSEIMA</sequence>
<dbReference type="Pfam" id="PF00385">
    <property type="entry name" value="Chromo"/>
    <property type="match status" value="1"/>
</dbReference>
<evidence type="ECO:0000259" key="4">
    <source>
        <dbReference type="PROSITE" id="PS50013"/>
    </source>
</evidence>
<feature type="compositionally biased region" description="Basic and acidic residues" evidence="3">
    <location>
        <begin position="136"/>
        <end position="180"/>
    </location>
</feature>
<dbReference type="PANTHER" id="PTHR47277:SF1">
    <property type="entry name" value="CHROMOBOX PROTEIN HOMOLOG 7"/>
    <property type="match status" value="1"/>
</dbReference>
<feature type="domain" description="Chromo" evidence="4">
    <location>
        <begin position="11"/>
        <end position="69"/>
    </location>
</feature>
<proteinExistence type="predicted"/>
<dbReference type="Gene3D" id="2.40.50.40">
    <property type="match status" value="1"/>
</dbReference>
<feature type="compositionally biased region" description="Polar residues" evidence="3">
    <location>
        <begin position="370"/>
        <end position="386"/>
    </location>
</feature>
<dbReference type="GO" id="GO:0035102">
    <property type="term" value="C:PRC1 complex"/>
    <property type="evidence" value="ECO:0007669"/>
    <property type="project" value="InterPro"/>
</dbReference>
<dbReference type="PANTHER" id="PTHR47277">
    <property type="entry name" value="CHROMOBOX PROTEIN HOMOLOG 7"/>
    <property type="match status" value="1"/>
</dbReference>
<comment type="subcellular location">
    <subcellularLocation>
        <location evidence="1">Nucleus</location>
    </subcellularLocation>
</comment>
<dbReference type="InterPro" id="IPR016197">
    <property type="entry name" value="Chromo-like_dom_sf"/>
</dbReference>
<dbReference type="SUPFAM" id="SSF54160">
    <property type="entry name" value="Chromo domain-like"/>
    <property type="match status" value="1"/>
</dbReference>
<keyword evidence="2" id="KW-0539">Nucleus</keyword>
<dbReference type="PROSITE" id="PS00598">
    <property type="entry name" value="CHROMO_1"/>
    <property type="match status" value="1"/>
</dbReference>
<evidence type="ECO:0000313" key="5">
    <source>
        <dbReference type="EMBL" id="CEK53237.1"/>
    </source>
</evidence>
<feature type="compositionally biased region" description="Low complexity" evidence="3">
    <location>
        <begin position="260"/>
        <end position="279"/>
    </location>
</feature>
<dbReference type="PROSITE" id="PS50013">
    <property type="entry name" value="CHROMO_2"/>
    <property type="match status" value="1"/>
</dbReference>
<dbReference type="InterPro" id="IPR023779">
    <property type="entry name" value="Chromodomain_CS"/>
</dbReference>
<reference evidence="5" key="1">
    <citation type="submission" date="2014-12" db="EMBL/GenBank/DDBJ databases">
        <title>Insight into the proteome of Arion vulgaris.</title>
        <authorList>
            <person name="Aradska J."/>
            <person name="Bulat T."/>
            <person name="Smidak R."/>
            <person name="Sarate P."/>
            <person name="Gangsoo J."/>
            <person name="Sialana F."/>
            <person name="Bilban M."/>
            <person name="Lubec G."/>
        </authorList>
    </citation>
    <scope>NUCLEOTIDE SEQUENCE</scope>
    <source>
        <tissue evidence="5">Skin</tissue>
    </source>
</reference>
<dbReference type="EMBL" id="HACG01006372">
    <property type="protein sequence ID" value="CEK53237.1"/>
    <property type="molecule type" value="Transcribed_RNA"/>
</dbReference>
<evidence type="ECO:0000256" key="1">
    <source>
        <dbReference type="ARBA" id="ARBA00004123"/>
    </source>
</evidence>
<dbReference type="InterPro" id="IPR043000">
    <property type="entry name" value="CBX7"/>
</dbReference>
<organism evidence="5">
    <name type="scientific">Arion vulgaris</name>
    <dbReference type="NCBI Taxonomy" id="1028688"/>
    <lineage>
        <taxon>Eukaryota</taxon>
        <taxon>Metazoa</taxon>
        <taxon>Spiralia</taxon>
        <taxon>Lophotrochozoa</taxon>
        <taxon>Mollusca</taxon>
        <taxon>Gastropoda</taxon>
        <taxon>Heterobranchia</taxon>
        <taxon>Euthyneura</taxon>
        <taxon>Panpulmonata</taxon>
        <taxon>Eupulmonata</taxon>
        <taxon>Stylommatophora</taxon>
        <taxon>Helicina</taxon>
        <taxon>Arionoidea</taxon>
        <taxon>Arionidae</taxon>
        <taxon>Arion</taxon>
    </lineage>
</organism>
<feature type="region of interest" description="Disordered" evidence="3">
    <location>
        <begin position="123"/>
        <end position="207"/>
    </location>
</feature>
<evidence type="ECO:0000256" key="2">
    <source>
        <dbReference type="ARBA" id="ARBA00023242"/>
    </source>
</evidence>
<accession>A0A0B6YA60</accession>
<dbReference type="AlphaFoldDB" id="A0A0B6YA60"/>
<gene>
    <name evidence="5" type="primary">ORF19541</name>
</gene>
<feature type="compositionally biased region" description="Acidic residues" evidence="3">
    <location>
        <begin position="181"/>
        <end position="201"/>
    </location>
</feature>
<feature type="region of interest" description="Disordered" evidence="3">
    <location>
        <begin position="260"/>
        <end position="291"/>
    </location>
</feature>
<feature type="region of interest" description="Disordered" evidence="3">
    <location>
        <begin position="366"/>
        <end position="386"/>
    </location>
</feature>